<evidence type="ECO:0000313" key="3">
    <source>
        <dbReference type="Proteomes" id="UP000714275"/>
    </source>
</evidence>
<comment type="caution">
    <text evidence="2">The sequence shown here is derived from an EMBL/GenBank/DDBJ whole genome shotgun (WGS) entry which is preliminary data.</text>
</comment>
<proteinExistence type="predicted"/>
<gene>
    <name evidence="2" type="ORF">EV702DRAFT_1123042</name>
</gene>
<protein>
    <recommendedName>
        <fullName evidence="1">Integrase core domain-containing protein</fullName>
    </recommendedName>
</protein>
<feature type="domain" description="Integrase core" evidence="1">
    <location>
        <begin position="138"/>
        <end position="314"/>
    </location>
</feature>
<dbReference type="PANTHER" id="PTHR46177">
    <property type="entry name" value="INTEGRASE CATALYTIC DOMAIN-CONTAINING PROTEIN"/>
    <property type="match status" value="1"/>
</dbReference>
<evidence type="ECO:0000313" key="2">
    <source>
        <dbReference type="EMBL" id="KAG1774581.1"/>
    </source>
</evidence>
<organism evidence="2 3">
    <name type="scientific">Suillus placidus</name>
    <dbReference type="NCBI Taxonomy" id="48579"/>
    <lineage>
        <taxon>Eukaryota</taxon>
        <taxon>Fungi</taxon>
        <taxon>Dikarya</taxon>
        <taxon>Basidiomycota</taxon>
        <taxon>Agaricomycotina</taxon>
        <taxon>Agaricomycetes</taxon>
        <taxon>Agaricomycetidae</taxon>
        <taxon>Boletales</taxon>
        <taxon>Suillineae</taxon>
        <taxon>Suillaceae</taxon>
        <taxon>Suillus</taxon>
    </lineage>
</organism>
<evidence type="ECO:0000259" key="1">
    <source>
        <dbReference type="Pfam" id="PF24764"/>
    </source>
</evidence>
<sequence length="499" mass="57850">MPNQWKPTPPLELIAPHILRMWKARQTDHQIVLELQKHIDTSHYGIGRTKFLEIRQAMGLHRTRQQAHTVESIRNAMVELRAIYPNAGAREMASLLFHEKDMSVARSVLVSYFARFEPGLVHERKARRLRRRRFWAAGVNDLFAVDQHDKWLKFGLGLHTGIEPFSGRIMWIRVWHSNRNPQLILSYYLDTIEELGYMPMVTQSDPGSENFGIANAHTMLRQWHDPDLHGTLQHRWMRNKKNVMPEITWSQLRRRFTPGFESLLDHGVNTGWYNTNNTVQVLVFHWVFIPWLQQELNAYRDRMNNSAKQRDRNKILPHGVPNLIYEAAEDFGALDFKIKLDREALGHVRSAYIKPSHPVFDLVPQAFGEYIARLYDGLGRPAVTRQSAWDIYLQLLDLLQRADELPPQIVLLDSSEDEEVVPLLDNYEDLPASNDAYYMGGVNGGLGMDTEHHRQLDRFERDDEPELTGVEEVFGLDDAGLVVSEFSDCEDDDGSADEW</sequence>
<dbReference type="Proteomes" id="UP000714275">
    <property type="component" value="Unassembled WGS sequence"/>
</dbReference>
<dbReference type="Pfam" id="PF24764">
    <property type="entry name" value="rva_4"/>
    <property type="match status" value="1"/>
</dbReference>
<name>A0A9P6ZRQ0_9AGAM</name>
<dbReference type="InterPro" id="IPR058913">
    <property type="entry name" value="Integrase_dom_put"/>
</dbReference>
<dbReference type="PANTHER" id="PTHR46177:SF1">
    <property type="entry name" value="INTEGRASE CATALYTIC DOMAIN-CONTAINING PROTEIN"/>
    <property type="match status" value="1"/>
</dbReference>
<keyword evidence="3" id="KW-1185">Reference proteome</keyword>
<reference evidence="2" key="1">
    <citation type="journal article" date="2020" name="New Phytol.">
        <title>Comparative genomics reveals dynamic genome evolution in host specialist ectomycorrhizal fungi.</title>
        <authorList>
            <person name="Lofgren L.A."/>
            <person name="Nguyen N.H."/>
            <person name="Vilgalys R."/>
            <person name="Ruytinx J."/>
            <person name="Liao H.L."/>
            <person name="Branco S."/>
            <person name="Kuo A."/>
            <person name="LaButti K."/>
            <person name="Lipzen A."/>
            <person name="Andreopoulos W."/>
            <person name="Pangilinan J."/>
            <person name="Riley R."/>
            <person name="Hundley H."/>
            <person name="Na H."/>
            <person name="Barry K."/>
            <person name="Grigoriev I.V."/>
            <person name="Stajich J.E."/>
            <person name="Kennedy P.G."/>
        </authorList>
    </citation>
    <scope>NUCLEOTIDE SEQUENCE</scope>
    <source>
        <strain evidence="2">DOB743</strain>
    </source>
</reference>
<accession>A0A9P6ZRQ0</accession>
<dbReference type="OrthoDB" id="2626302at2759"/>
<dbReference type="AlphaFoldDB" id="A0A9P6ZRQ0"/>
<dbReference type="EMBL" id="JABBWD010000040">
    <property type="protein sequence ID" value="KAG1774581.1"/>
    <property type="molecule type" value="Genomic_DNA"/>
</dbReference>